<evidence type="ECO:0000313" key="1">
    <source>
        <dbReference type="EMBL" id="GAN35364.1"/>
    </source>
</evidence>
<keyword evidence="2" id="KW-1185">Reference proteome</keyword>
<sequence length="50" mass="5410">MVVRKATIPGELKGEKHPFPIGARRDGQKALPICIDLFLADGALHLAHHA</sequence>
<organism evidence="1 2">
    <name type="scientific">Candidatus Brocadia sinica JPN1</name>
    <dbReference type="NCBI Taxonomy" id="1197129"/>
    <lineage>
        <taxon>Bacteria</taxon>
        <taxon>Pseudomonadati</taxon>
        <taxon>Planctomycetota</taxon>
        <taxon>Candidatus Brocadiia</taxon>
        <taxon>Candidatus Brocadiales</taxon>
        <taxon>Candidatus Brocadiaceae</taxon>
        <taxon>Candidatus Brocadia</taxon>
    </lineage>
</organism>
<evidence type="ECO:0000313" key="2">
    <source>
        <dbReference type="Proteomes" id="UP000032309"/>
    </source>
</evidence>
<accession>A0ABQ0K2S7</accession>
<comment type="caution">
    <text evidence="1">The sequence shown here is derived from an EMBL/GenBank/DDBJ whole genome shotgun (WGS) entry which is preliminary data.</text>
</comment>
<protein>
    <submittedName>
        <fullName evidence="1">Uncharacterized protein</fullName>
    </submittedName>
</protein>
<proteinExistence type="predicted"/>
<reference evidence="2" key="1">
    <citation type="journal article" date="2015" name="Genome Announc.">
        <title>Draft Genome Sequence of an Anaerobic Ammonium-Oxidizing Bacterium, "Candidatus Brocadia sinica".</title>
        <authorList>
            <person name="Oshiki M."/>
            <person name="Shinyako-Hata K."/>
            <person name="Satoh H."/>
            <person name="Okabe S."/>
        </authorList>
    </citation>
    <scope>NUCLEOTIDE SEQUENCE [LARGE SCALE GENOMIC DNA]</scope>
    <source>
        <strain evidence="2">JPN1</strain>
    </source>
</reference>
<name>A0ABQ0K2S7_9BACT</name>
<dbReference type="EMBL" id="BAFN01000002">
    <property type="protein sequence ID" value="GAN35364.1"/>
    <property type="molecule type" value="Genomic_DNA"/>
</dbReference>
<dbReference type="Proteomes" id="UP000032309">
    <property type="component" value="Unassembled WGS sequence"/>
</dbReference>
<gene>
    <name evidence="1" type="ORF">BROSI_B0002</name>
</gene>